<protein>
    <submittedName>
        <fullName evidence="1">Uncharacterized protein</fullName>
    </submittedName>
</protein>
<accession>A0A165MH38</accession>
<dbReference type="Proteomes" id="UP000076727">
    <property type="component" value="Unassembled WGS sequence"/>
</dbReference>
<sequence length="209" mass="24606">MRARRDTRLSVADQKEILSFLLRFVVDQLLSLPGIALSESMQDLSLEDSKSVNAAPRRVKQPPVVPKPVCWPKLPEGWRESDRYFVLGWDVEHPRLQELVRIHTREEAKNLWYLIRAPGILEYGSGWRHIRLCNVLPEDACPPEPWDDPNGPRKALIAIASTASKYLYNRRPTREQYIWLQQIFGCRPQWYRDSLPKQYFHLQDIPRYC</sequence>
<evidence type="ECO:0000313" key="2">
    <source>
        <dbReference type="Proteomes" id="UP000076727"/>
    </source>
</evidence>
<gene>
    <name evidence="1" type="ORF">DAEQUDRAFT_814084</name>
</gene>
<dbReference type="OrthoDB" id="2796638at2759"/>
<dbReference type="EMBL" id="KV429101">
    <property type="protein sequence ID" value="KZT65676.1"/>
    <property type="molecule type" value="Genomic_DNA"/>
</dbReference>
<keyword evidence="2" id="KW-1185">Reference proteome</keyword>
<reference evidence="1 2" key="1">
    <citation type="journal article" date="2016" name="Mol. Biol. Evol.">
        <title>Comparative Genomics of Early-Diverging Mushroom-Forming Fungi Provides Insights into the Origins of Lignocellulose Decay Capabilities.</title>
        <authorList>
            <person name="Nagy L.G."/>
            <person name="Riley R."/>
            <person name="Tritt A."/>
            <person name="Adam C."/>
            <person name="Daum C."/>
            <person name="Floudas D."/>
            <person name="Sun H."/>
            <person name="Yadav J.S."/>
            <person name="Pangilinan J."/>
            <person name="Larsson K.H."/>
            <person name="Matsuura K."/>
            <person name="Barry K."/>
            <person name="Labutti K."/>
            <person name="Kuo R."/>
            <person name="Ohm R.A."/>
            <person name="Bhattacharya S.S."/>
            <person name="Shirouzu T."/>
            <person name="Yoshinaga Y."/>
            <person name="Martin F.M."/>
            <person name="Grigoriev I.V."/>
            <person name="Hibbett D.S."/>
        </authorList>
    </citation>
    <scope>NUCLEOTIDE SEQUENCE [LARGE SCALE GENOMIC DNA]</scope>
    <source>
        <strain evidence="1 2">L-15889</strain>
    </source>
</reference>
<name>A0A165MH38_9APHY</name>
<organism evidence="1 2">
    <name type="scientific">Daedalea quercina L-15889</name>
    <dbReference type="NCBI Taxonomy" id="1314783"/>
    <lineage>
        <taxon>Eukaryota</taxon>
        <taxon>Fungi</taxon>
        <taxon>Dikarya</taxon>
        <taxon>Basidiomycota</taxon>
        <taxon>Agaricomycotina</taxon>
        <taxon>Agaricomycetes</taxon>
        <taxon>Polyporales</taxon>
        <taxon>Fomitopsis</taxon>
    </lineage>
</organism>
<dbReference type="AlphaFoldDB" id="A0A165MH38"/>
<proteinExistence type="predicted"/>
<evidence type="ECO:0000313" key="1">
    <source>
        <dbReference type="EMBL" id="KZT65676.1"/>
    </source>
</evidence>